<keyword evidence="1" id="KW-1133">Transmembrane helix</keyword>
<keyword evidence="1" id="KW-0472">Membrane</keyword>
<name>A0AAV4U037_CAEEX</name>
<organism evidence="2 3">
    <name type="scientific">Caerostris extrusa</name>
    <name type="common">Bark spider</name>
    <name type="synonym">Caerostris bankana</name>
    <dbReference type="NCBI Taxonomy" id="172846"/>
    <lineage>
        <taxon>Eukaryota</taxon>
        <taxon>Metazoa</taxon>
        <taxon>Ecdysozoa</taxon>
        <taxon>Arthropoda</taxon>
        <taxon>Chelicerata</taxon>
        <taxon>Arachnida</taxon>
        <taxon>Araneae</taxon>
        <taxon>Araneomorphae</taxon>
        <taxon>Entelegynae</taxon>
        <taxon>Araneoidea</taxon>
        <taxon>Araneidae</taxon>
        <taxon>Caerostris</taxon>
    </lineage>
</organism>
<comment type="caution">
    <text evidence="2">The sequence shown here is derived from an EMBL/GenBank/DDBJ whole genome shotgun (WGS) entry which is preliminary data.</text>
</comment>
<dbReference type="EMBL" id="BPLR01012070">
    <property type="protein sequence ID" value="GIY51107.1"/>
    <property type="molecule type" value="Genomic_DNA"/>
</dbReference>
<accession>A0AAV4U037</accession>
<evidence type="ECO:0000256" key="1">
    <source>
        <dbReference type="SAM" id="Phobius"/>
    </source>
</evidence>
<keyword evidence="1" id="KW-0812">Transmembrane</keyword>
<evidence type="ECO:0000313" key="3">
    <source>
        <dbReference type="Proteomes" id="UP001054945"/>
    </source>
</evidence>
<dbReference type="Proteomes" id="UP001054945">
    <property type="component" value="Unassembled WGS sequence"/>
</dbReference>
<proteinExistence type="predicted"/>
<dbReference type="AlphaFoldDB" id="A0AAV4U037"/>
<keyword evidence="3" id="KW-1185">Reference proteome</keyword>
<protein>
    <submittedName>
        <fullName evidence="2">Uncharacterized protein</fullName>
    </submittedName>
</protein>
<sequence length="89" mass="10299">MCRHWQNWNRGFGAIYQKARTIVIPALGITKMGHGSFSNHISFACSIRDSPSAYIMLYNILIMIVKNTFIIMCEHHIVLLWPPTRPQKL</sequence>
<feature type="transmembrane region" description="Helical" evidence="1">
    <location>
        <begin position="56"/>
        <end position="81"/>
    </location>
</feature>
<evidence type="ECO:0000313" key="2">
    <source>
        <dbReference type="EMBL" id="GIY51107.1"/>
    </source>
</evidence>
<reference evidence="2 3" key="1">
    <citation type="submission" date="2021-06" db="EMBL/GenBank/DDBJ databases">
        <title>Caerostris extrusa draft genome.</title>
        <authorList>
            <person name="Kono N."/>
            <person name="Arakawa K."/>
        </authorList>
    </citation>
    <scope>NUCLEOTIDE SEQUENCE [LARGE SCALE GENOMIC DNA]</scope>
</reference>
<gene>
    <name evidence="2" type="ORF">CEXT_799821</name>
</gene>